<keyword evidence="4 11" id="KW-0808">Transferase</keyword>
<feature type="binding site" evidence="11">
    <location>
        <position position="176"/>
    </location>
    <ligand>
        <name>thiamine diphosphate</name>
        <dbReference type="ChEBI" id="CHEBI:58937"/>
    </ligand>
</feature>
<evidence type="ECO:0000256" key="7">
    <source>
        <dbReference type="ARBA" id="ARBA00022977"/>
    </source>
</evidence>
<dbReference type="Gene3D" id="3.40.50.970">
    <property type="match status" value="2"/>
</dbReference>
<dbReference type="InterPro" id="IPR029061">
    <property type="entry name" value="THDP-binding"/>
</dbReference>
<dbReference type="InterPro" id="IPR049557">
    <property type="entry name" value="Transketolase_CS"/>
</dbReference>
<evidence type="ECO:0000256" key="4">
    <source>
        <dbReference type="ARBA" id="ARBA00022679"/>
    </source>
</evidence>
<dbReference type="FunFam" id="3.40.50.920:FF:000002">
    <property type="entry name" value="1-deoxy-D-xylulose-5-phosphate synthase"/>
    <property type="match status" value="1"/>
</dbReference>
<dbReference type="Pfam" id="PF13292">
    <property type="entry name" value="DXP_synthase_N"/>
    <property type="match status" value="1"/>
</dbReference>
<dbReference type="InterPro" id="IPR020826">
    <property type="entry name" value="Transketolase_BS"/>
</dbReference>
<evidence type="ECO:0000256" key="11">
    <source>
        <dbReference type="HAMAP-Rule" id="MF_00315"/>
    </source>
</evidence>
<dbReference type="RefSeq" id="WP_078665144.1">
    <property type="nucleotide sequence ID" value="NZ_FUXM01000008.1"/>
</dbReference>
<feature type="binding site" evidence="11">
    <location>
        <begin position="116"/>
        <end position="118"/>
    </location>
    <ligand>
        <name>thiamine diphosphate</name>
        <dbReference type="ChEBI" id="CHEBI:58937"/>
    </ligand>
</feature>
<dbReference type="GO" id="GO:0030976">
    <property type="term" value="F:thiamine pyrophosphate binding"/>
    <property type="evidence" value="ECO:0007669"/>
    <property type="project" value="UniProtKB-UniRule"/>
</dbReference>
<evidence type="ECO:0000313" key="13">
    <source>
        <dbReference type="EMBL" id="SJZ83440.1"/>
    </source>
</evidence>
<comment type="catalytic activity">
    <reaction evidence="11">
        <text>D-glyceraldehyde 3-phosphate + pyruvate + H(+) = 1-deoxy-D-xylulose 5-phosphate + CO2</text>
        <dbReference type="Rhea" id="RHEA:12605"/>
        <dbReference type="ChEBI" id="CHEBI:15361"/>
        <dbReference type="ChEBI" id="CHEBI:15378"/>
        <dbReference type="ChEBI" id="CHEBI:16526"/>
        <dbReference type="ChEBI" id="CHEBI:57792"/>
        <dbReference type="ChEBI" id="CHEBI:59776"/>
        <dbReference type="EC" id="2.2.1.7"/>
    </reaction>
</comment>
<evidence type="ECO:0000313" key="14">
    <source>
        <dbReference type="Proteomes" id="UP000189933"/>
    </source>
</evidence>
<keyword evidence="7 11" id="KW-0784">Thiamine biosynthesis</keyword>
<dbReference type="SUPFAM" id="SSF52518">
    <property type="entry name" value="Thiamin diphosphate-binding fold (THDP-binding)"/>
    <property type="match status" value="2"/>
</dbReference>
<dbReference type="InterPro" id="IPR005475">
    <property type="entry name" value="Transketolase-like_Pyr-bd"/>
</dbReference>
<keyword evidence="5 11" id="KW-0479">Metal-binding</keyword>
<feature type="binding site" evidence="11">
    <location>
        <position position="176"/>
    </location>
    <ligand>
        <name>Mg(2+)</name>
        <dbReference type="ChEBI" id="CHEBI:18420"/>
    </ligand>
</feature>
<dbReference type="EC" id="2.2.1.7" evidence="11"/>
<dbReference type="EMBL" id="FUXM01000008">
    <property type="protein sequence ID" value="SJZ83440.1"/>
    <property type="molecule type" value="Genomic_DNA"/>
</dbReference>
<evidence type="ECO:0000256" key="1">
    <source>
        <dbReference type="ARBA" id="ARBA00004980"/>
    </source>
</evidence>
<dbReference type="Pfam" id="PF02780">
    <property type="entry name" value="Transketolase_C"/>
    <property type="match status" value="1"/>
</dbReference>
<comment type="cofactor">
    <cofactor evidence="11">
        <name>Mg(2+)</name>
        <dbReference type="ChEBI" id="CHEBI:18420"/>
    </cofactor>
    <text evidence="11">Binds 1 Mg(2+) ion per subunit.</text>
</comment>
<keyword evidence="6 11" id="KW-0460">Magnesium</keyword>
<dbReference type="CDD" id="cd02007">
    <property type="entry name" value="TPP_DXS"/>
    <property type="match status" value="1"/>
</dbReference>
<comment type="cofactor">
    <cofactor evidence="11">
        <name>thiamine diphosphate</name>
        <dbReference type="ChEBI" id="CHEBI:58937"/>
    </cofactor>
    <text evidence="11">Binds 1 thiamine pyrophosphate per subunit.</text>
</comment>
<feature type="binding site" evidence="11">
    <location>
        <position position="75"/>
    </location>
    <ligand>
        <name>thiamine diphosphate</name>
        <dbReference type="ChEBI" id="CHEBI:58937"/>
    </ligand>
</feature>
<dbReference type="InterPro" id="IPR009014">
    <property type="entry name" value="Transketo_C/PFOR_II"/>
</dbReference>
<evidence type="ECO:0000256" key="6">
    <source>
        <dbReference type="ARBA" id="ARBA00022842"/>
    </source>
</evidence>
<sequence>MTTSILSQINGPEDLQGLTLNQLKQLAEEIRRELIEVTSRTGGHLAPNLGVVELTIALHRVFNSPADKIIWDVGHQAYVHKLLTGRRDRFATLRQLGGISGFPKREESPHDIFATGHSSTSISAALGIALARDMKKEDFKVVAVIGDGALTGGMAFEALNHAGHTKTDLIVILNDNEMSIAENVGALSSYLTRMRTDPKYYKGKEEIEYILKRIPNIGPKMLQLANRLKDSVKHLVVPGMLFEELGFTYLGPIPGHDLAALKKVLHDAKALTGPVLVHVITKKGKGYLPAEENPDKFHGTGPFDIATGQSAGGTGPISYTEAFGRELVALGQQDARIVAITAAMPTGTGLYHFAREIPHRFFDVGIAEQHAVTLAAGMATQGLKPVVAIYSTFLQRAYDQVLHDVCLQKLPVVLAMDRAGLVGEDGPTHHGVFDIAYLRSIPNLVLMEPKDENELRHMLYTAIQHDGPIALRYPRGNGIGVPLEQQLRQLPLGKAEVLREGSQGWILALGSLVYDALAAAEELAGEGLDIGVVNMRFVKPLDEDLLHRLVATNTPWLTVENHVLAGGFGSAILEFLHQNGYQRQEVTMLGLPDQFIEHGRVEELKAIYCLNQDGIKASCLEMLAKRQQKTILVAGK</sequence>
<comment type="function">
    <text evidence="10 11">Catalyzes the acyloin condensation reaction between C atoms 2 and 3 of pyruvate and glyceraldehyde 3-phosphate to yield 1-deoxy-D-xylulose-5-phosphate (DXP).</text>
</comment>
<dbReference type="PANTHER" id="PTHR43322:SF5">
    <property type="entry name" value="1-DEOXY-D-XYLULOSE-5-PHOSPHATE SYNTHASE, CHLOROPLASTIC"/>
    <property type="match status" value="1"/>
</dbReference>
<evidence type="ECO:0000256" key="9">
    <source>
        <dbReference type="ARBA" id="ARBA00023229"/>
    </source>
</evidence>
<dbReference type="InterPro" id="IPR005477">
    <property type="entry name" value="Dxylulose-5-P_synthase"/>
</dbReference>
<evidence type="ECO:0000256" key="8">
    <source>
        <dbReference type="ARBA" id="ARBA00023052"/>
    </source>
</evidence>
<dbReference type="SMART" id="SM00861">
    <property type="entry name" value="Transket_pyr"/>
    <property type="match status" value="1"/>
</dbReference>
<comment type="subunit">
    <text evidence="3 11">Homodimer.</text>
</comment>
<comment type="pathway">
    <text evidence="1 11">Metabolic intermediate biosynthesis; 1-deoxy-D-xylulose 5-phosphate biosynthesis; 1-deoxy-D-xylulose 5-phosphate from D-glyceraldehyde 3-phosphate and pyruvate: step 1/1.</text>
</comment>
<evidence type="ECO:0000256" key="2">
    <source>
        <dbReference type="ARBA" id="ARBA00011081"/>
    </source>
</evidence>
<dbReference type="Proteomes" id="UP000189933">
    <property type="component" value="Unassembled WGS sequence"/>
</dbReference>
<dbReference type="NCBIfam" id="NF003933">
    <property type="entry name" value="PRK05444.2-2"/>
    <property type="match status" value="1"/>
</dbReference>
<dbReference type="FunFam" id="3.40.50.970:FF:000005">
    <property type="entry name" value="1-deoxy-D-xylulose-5-phosphate synthase"/>
    <property type="match status" value="1"/>
</dbReference>
<feature type="binding site" evidence="11">
    <location>
        <position position="368"/>
    </location>
    <ligand>
        <name>thiamine diphosphate</name>
        <dbReference type="ChEBI" id="CHEBI:58937"/>
    </ligand>
</feature>
<organism evidence="13 14">
    <name type="scientific">Carboxydocella sporoproducens DSM 16521</name>
    <dbReference type="NCBI Taxonomy" id="1121270"/>
    <lineage>
        <taxon>Bacteria</taxon>
        <taxon>Bacillati</taxon>
        <taxon>Bacillota</taxon>
        <taxon>Clostridia</taxon>
        <taxon>Eubacteriales</taxon>
        <taxon>Clostridiales Family XVI. Incertae Sedis</taxon>
        <taxon>Carboxydocella</taxon>
    </lineage>
</organism>
<dbReference type="GO" id="GO:0008661">
    <property type="term" value="F:1-deoxy-D-xylulose-5-phosphate synthase activity"/>
    <property type="evidence" value="ECO:0007669"/>
    <property type="project" value="UniProtKB-UniRule"/>
</dbReference>
<protein>
    <recommendedName>
        <fullName evidence="11">1-deoxy-D-xylulose-5-phosphate synthase</fullName>
        <ecNumber evidence="11">2.2.1.7</ecNumber>
    </recommendedName>
    <alternativeName>
        <fullName evidence="11">1-deoxyxylulose-5-phosphate synthase</fullName>
        <shortName evidence="11">DXP synthase</shortName>
        <shortName evidence="11">DXPS</shortName>
    </alternativeName>
</protein>
<feature type="domain" description="Transketolase-like pyrimidine-binding" evidence="12">
    <location>
        <begin position="317"/>
        <end position="481"/>
    </location>
</feature>
<dbReference type="GO" id="GO:0016114">
    <property type="term" value="P:terpenoid biosynthetic process"/>
    <property type="evidence" value="ECO:0007669"/>
    <property type="project" value="UniProtKB-UniRule"/>
</dbReference>
<feature type="binding site" evidence="11">
    <location>
        <position position="287"/>
    </location>
    <ligand>
        <name>thiamine diphosphate</name>
        <dbReference type="ChEBI" id="CHEBI:58937"/>
    </ligand>
</feature>
<dbReference type="PANTHER" id="PTHR43322">
    <property type="entry name" value="1-D-DEOXYXYLULOSE 5-PHOSPHATE SYNTHASE-RELATED"/>
    <property type="match status" value="1"/>
</dbReference>
<feature type="binding site" evidence="11">
    <location>
        <begin position="148"/>
        <end position="149"/>
    </location>
    <ligand>
        <name>thiamine diphosphate</name>
        <dbReference type="ChEBI" id="CHEBI:58937"/>
    </ligand>
</feature>
<reference evidence="14" key="1">
    <citation type="submission" date="2017-02" db="EMBL/GenBank/DDBJ databases">
        <authorList>
            <person name="Varghese N."/>
            <person name="Submissions S."/>
        </authorList>
    </citation>
    <scope>NUCLEOTIDE SEQUENCE [LARGE SCALE GENOMIC DNA]</scope>
    <source>
        <strain evidence="14">DSM 16521</strain>
    </source>
</reference>
<evidence type="ECO:0000256" key="10">
    <source>
        <dbReference type="ARBA" id="ARBA00055605"/>
    </source>
</evidence>
<dbReference type="SUPFAM" id="SSF52922">
    <property type="entry name" value="TK C-terminal domain-like"/>
    <property type="match status" value="1"/>
</dbReference>
<evidence type="ECO:0000259" key="12">
    <source>
        <dbReference type="SMART" id="SM00861"/>
    </source>
</evidence>
<comment type="similarity">
    <text evidence="2 11">Belongs to the transketolase family. DXPS subfamily.</text>
</comment>
<keyword evidence="8 11" id="KW-0786">Thiamine pyrophosphate</keyword>
<dbReference type="Gene3D" id="3.40.50.920">
    <property type="match status" value="1"/>
</dbReference>
<keyword evidence="9 11" id="KW-0414">Isoprene biosynthesis</keyword>
<dbReference type="NCBIfam" id="TIGR00204">
    <property type="entry name" value="dxs"/>
    <property type="match status" value="1"/>
</dbReference>
<dbReference type="AlphaFoldDB" id="A0A1T4NVP8"/>
<dbReference type="PROSITE" id="PS00802">
    <property type="entry name" value="TRANSKETOLASE_2"/>
    <property type="match status" value="1"/>
</dbReference>
<dbReference type="GO" id="GO:0005829">
    <property type="term" value="C:cytosol"/>
    <property type="evidence" value="ECO:0007669"/>
    <property type="project" value="TreeGrafter"/>
</dbReference>
<evidence type="ECO:0000256" key="3">
    <source>
        <dbReference type="ARBA" id="ARBA00011738"/>
    </source>
</evidence>
<evidence type="ECO:0000256" key="5">
    <source>
        <dbReference type="ARBA" id="ARBA00022723"/>
    </source>
</evidence>
<dbReference type="Pfam" id="PF02779">
    <property type="entry name" value="Transket_pyr"/>
    <property type="match status" value="1"/>
</dbReference>
<gene>
    <name evidence="11" type="primary">dxs</name>
    <name evidence="13" type="ORF">SAMN02745885_01057</name>
</gene>
<name>A0A1T4NVP8_9FIRM</name>
<dbReference type="GO" id="GO:0009228">
    <property type="term" value="P:thiamine biosynthetic process"/>
    <property type="evidence" value="ECO:0007669"/>
    <property type="project" value="UniProtKB-UniRule"/>
</dbReference>
<dbReference type="GO" id="GO:0019288">
    <property type="term" value="P:isopentenyl diphosphate biosynthetic process, methylerythritol 4-phosphate pathway"/>
    <property type="evidence" value="ECO:0007669"/>
    <property type="project" value="TreeGrafter"/>
</dbReference>
<dbReference type="InterPro" id="IPR033248">
    <property type="entry name" value="Transketolase_C"/>
</dbReference>
<dbReference type="OrthoDB" id="9803371at2"/>
<proteinExistence type="inferred from homology"/>
<dbReference type="HAMAP" id="MF_00315">
    <property type="entry name" value="DXP_synth"/>
    <property type="match status" value="1"/>
</dbReference>
<feature type="binding site" evidence="11">
    <location>
        <position position="147"/>
    </location>
    <ligand>
        <name>Mg(2+)</name>
        <dbReference type="ChEBI" id="CHEBI:18420"/>
    </ligand>
</feature>
<dbReference type="GO" id="GO:0000287">
    <property type="term" value="F:magnesium ion binding"/>
    <property type="evidence" value="ECO:0007669"/>
    <property type="project" value="UniProtKB-UniRule"/>
</dbReference>
<dbReference type="CDD" id="cd07033">
    <property type="entry name" value="TPP_PYR_DXS_TK_like"/>
    <property type="match status" value="1"/>
</dbReference>
<dbReference type="UniPathway" id="UPA00064">
    <property type="reaction ID" value="UER00091"/>
</dbReference>
<keyword evidence="14" id="KW-1185">Reference proteome</keyword>
<accession>A0A1T4NVP8</accession>
<dbReference type="PROSITE" id="PS00801">
    <property type="entry name" value="TRANSKETOLASE_1"/>
    <property type="match status" value="1"/>
</dbReference>